<feature type="transmembrane region" description="Helical" evidence="1">
    <location>
        <begin position="131"/>
        <end position="153"/>
    </location>
</feature>
<comment type="caution">
    <text evidence="2">The sequence shown here is derived from an EMBL/GenBank/DDBJ whole genome shotgun (WGS) entry which is preliminary data.</text>
</comment>
<feature type="transmembrane region" description="Helical" evidence="1">
    <location>
        <begin position="12"/>
        <end position="38"/>
    </location>
</feature>
<name>A0A226F278_FOLCA</name>
<protein>
    <submittedName>
        <fullName evidence="2">Uncharacterized protein</fullName>
    </submittedName>
</protein>
<dbReference type="EMBL" id="LNIX01000001">
    <property type="protein sequence ID" value="OXA63558.1"/>
    <property type="molecule type" value="Genomic_DNA"/>
</dbReference>
<evidence type="ECO:0000313" key="3">
    <source>
        <dbReference type="Proteomes" id="UP000198287"/>
    </source>
</evidence>
<reference evidence="2 3" key="1">
    <citation type="submission" date="2015-12" db="EMBL/GenBank/DDBJ databases">
        <title>The genome of Folsomia candida.</title>
        <authorList>
            <person name="Faddeeva A."/>
            <person name="Derks M.F."/>
            <person name="Anvar Y."/>
            <person name="Smit S."/>
            <person name="Van Straalen N."/>
            <person name="Roelofs D."/>
        </authorList>
    </citation>
    <scope>NUCLEOTIDE SEQUENCE [LARGE SCALE GENOMIC DNA]</scope>
    <source>
        <strain evidence="2 3">VU population</strain>
        <tissue evidence="2">Whole body</tissue>
    </source>
</reference>
<keyword evidence="1" id="KW-0812">Transmembrane</keyword>
<organism evidence="2 3">
    <name type="scientific">Folsomia candida</name>
    <name type="common">Springtail</name>
    <dbReference type="NCBI Taxonomy" id="158441"/>
    <lineage>
        <taxon>Eukaryota</taxon>
        <taxon>Metazoa</taxon>
        <taxon>Ecdysozoa</taxon>
        <taxon>Arthropoda</taxon>
        <taxon>Hexapoda</taxon>
        <taxon>Collembola</taxon>
        <taxon>Entomobryomorpha</taxon>
        <taxon>Isotomoidea</taxon>
        <taxon>Isotomidae</taxon>
        <taxon>Proisotominae</taxon>
        <taxon>Folsomia</taxon>
    </lineage>
</organism>
<accession>A0A226F278</accession>
<feature type="transmembrane region" description="Helical" evidence="1">
    <location>
        <begin position="64"/>
        <end position="88"/>
    </location>
</feature>
<keyword evidence="3" id="KW-1185">Reference proteome</keyword>
<proteinExistence type="predicted"/>
<keyword evidence="1" id="KW-1133">Transmembrane helix</keyword>
<sequence>MEESVCNRSLKGLVVGITLIQLICSIIGVIVVVVYGLAKIGGNLFGSKNASKVGEVYQIGYFRLGGGAIIIFLLIFTIISLILAKLLYAGVHNAEKKKCLIWIVANVIILTLFVAIILNVWIWIVSNQMKLPIVIVVLTFIPPIPAYGIFLVFKFWRQLSNNGDMETQRNSGDGESML</sequence>
<feature type="transmembrane region" description="Helical" evidence="1">
    <location>
        <begin position="100"/>
        <end position="125"/>
    </location>
</feature>
<gene>
    <name evidence="2" type="ORF">Fcan01_01455</name>
</gene>
<keyword evidence="1" id="KW-0472">Membrane</keyword>
<evidence type="ECO:0000256" key="1">
    <source>
        <dbReference type="SAM" id="Phobius"/>
    </source>
</evidence>
<dbReference type="Proteomes" id="UP000198287">
    <property type="component" value="Unassembled WGS sequence"/>
</dbReference>
<evidence type="ECO:0000313" key="2">
    <source>
        <dbReference type="EMBL" id="OXA63558.1"/>
    </source>
</evidence>
<dbReference type="AlphaFoldDB" id="A0A226F278"/>